<dbReference type="AlphaFoldDB" id="L2GPH7"/>
<evidence type="ECO:0000313" key="1">
    <source>
        <dbReference type="EMBL" id="ELA42207.1"/>
    </source>
</evidence>
<proteinExistence type="predicted"/>
<dbReference type="OrthoDB" id="2189571at2759"/>
<reference evidence="2" key="1">
    <citation type="submission" date="2011-05" db="EMBL/GenBank/DDBJ databases">
        <title>The genome sequence of Vittaforma corneae strain ATCC 50505.</title>
        <authorList>
            <consortium name="The Broad Institute Genome Sequencing Platform"/>
            <person name="Cuomo C."/>
            <person name="Didier E."/>
            <person name="Bowers L."/>
            <person name="Young S.K."/>
            <person name="Zeng Q."/>
            <person name="Gargeya S."/>
            <person name="Fitzgerald M."/>
            <person name="Haas B."/>
            <person name="Abouelleil A."/>
            <person name="Alvarado L."/>
            <person name="Arachchi H.M."/>
            <person name="Berlin A."/>
            <person name="Chapman S.B."/>
            <person name="Gearin G."/>
            <person name="Goldberg J."/>
            <person name="Griggs A."/>
            <person name="Gujja S."/>
            <person name="Hansen M."/>
            <person name="Heiman D."/>
            <person name="Howarth C."/>
            <person name="Larimer J."/>
            <person name="Lui A."/>
            <person name="MacDonald P.J.P."/>
            <person name="McCowen C."/>
            <person name="Montmayeur A."/>
            <person name="Murphy C."/>
            <person name="Neiman D."/>
            <person name="Pearson M."/>
            <person name="Priest M."/>
            <person name="Roberts A."/>
            <person name="Saif S."/>
            <person name="Shea T."/>
            <person name="Sisk P."/>
            <person name="Stolte C."/>
            <person name="Sykes S."/>
            <person name="Wortman J."/>
            <person name="Nusbaum C."/>
            <person name="Birren B."/>
        </authorList>
    </citation>
    <scope>NUCLEOTIDE SEQUENCE [LARGE SCALE GENOMIC DNA]</scope>
    <source>
        <strain evidence="2">ATCC 50505</strain>
    </source>
</reference>
<protein>
    <submittedName>
        <fullName evidence="1">Uncharacterized protein</fullName>
    </submittedName>
</protein>
<keyword evidence="2" id="KW-1185">Reference proteome</keyword>
<accession>L2GPH7</accession>
<organism evidence="1 2">
    <name type="scientific">Vittaforma corneae (strain ATCC 50505)</name>
    <name type="common">Microsporidian parasite</name>
    <name type="synonym">Nosema corneum</name>
    <dbReference type="NCBI Taxonomy" id="993615"/>
    <lineage>
        <taxon>Eukaryota</taxon>
        <taxon>Fungi</taxon>
        <taxon>Fungi incertae sedis</taxon>
        <taxon>Microsporidia</taxon>
        <taxon>Nosematidae</taxon>
        <taxon>Vittaforma</taxon>
    </lineage>
</organism>
<name>L2GPH7_VITCO</name>
<dbReference type="EMBL" id="JH370134">
    <property type="protein sequence ID" value="ELA42207.1"/>
    <property type="molecule type" value="Genomic_DNA"/>
</dbReference>
<dbReference type="VEuPathDB" id="MicrosporidiaDB:VICG_00850"/>
<dbReference type="HOGENOM" id="CLU_2211998_0_0_1"/>
<sequence length="107" mass="12374">MKKIDKTAKLGKIIQVKSGISSFLTPEFVVVQTFGKPLENTILCADKFKIKTVLSSELKKDIVIFSPSTIDVDEDFVSWMRFYTYSGQNVYVYIFDSKKQWYIDEVI</sequence>
<dbReference type="GeneID" id="19881564"/>
<dbReference type="Proteomes" id="UP000011082">
    <property type="component" value="Unassembled WGS sequence"/>
</dbReference>
<dbReference type="RefSeq" id="XP_007604299.1">
    <property type="nucleotide sequence ID" value="XM_007604237.1"/>
</dbReference>
<evidence type="ECO:0000313" key="2">
    <source>
        <dbReference type="Proteomes" id="UP000011082"/>
    </source>
</evidence>
<dbReference type="InParanoid" id="L2GPH7"/>
<gene>
    <name evidence="1" type="ORF">VICG_00850</name>
</gene>